<evidence type="ECO:0000313" key="2">
    <source>
        <dbReference type="EMBL" id="TNV78546.1"/>
    </source>
</evidence>
<gene>
    <name evidence="2" type="ORF">FGO68_gene13882</name>
</gene>
<dbReference type="EMBL" id="RRYP01010191">
    <property type="protein sequence ID" value="TNV78546.1"/>
    <property type="molecule type" value="Genomic_DNA"/>
</dbReference>
<keyword evidence="3" id="KW-1185">Reference proteome</keyword>
<feature type="compositionally biased region" description="Polar residues" evidence="1">
    <location>
        <begin position="76"/>
        <end position="86"/>
    </location>
</feature>
<reference evidence="2" key="1">
    <citation type="submission" date="2019-06" db="EMBL/GenBank/DDBJ databases">
        <authorList>
            <person name="Zheng W."/>
        </authorList>
    </citation>
    <scope>NUCLEOTIDE SEQUENCE</scope>
    <source>
        <strain evidence="2">QDHG01</strain>
    </source>
</reference>
<feature type="compositionally biased region" description="Polar residues" evidence="1">
    <location>
        <begin position="48"/>
        <end position="61"/>
    </location>
</feature>
<feature type="compositionally biased region" description="Basic and acidic residues" evidence="1">
    <location>
        <begin position="1"/>
        <end position="12"/>
    </location>
</feature>
<name>A0A8J8T1X5_HALGN</name>
<feature type="compositionally biased region" description="Polar residues" evidence="1">
    <location>
        <begin position="14"/>
        <end position="30"/>
    </location>
</feature>
<evidence type="ECO:0000313" key="3">
    <source>
        <dbReference type="Proteomes" id="UP000785679"/>
    </source>
</evidence>
<organism evidence="2 3">
    <name type="scientific">Halteria grandinella</name>
    <dbReference type="NCBI Taxonomy" id="5974"/>
    <lineage>
        <taxon>Eukaryota</taxon>
        <taxon>Sar</taxon>
        <taxon>Alveolata</taxon>
        <taxon>Ciliophora</taxon>
        <taxon>Intramacronucleata</taxon>
        <taxon>Spirotrichea</taxon>
        <taxon>Stichotrichia</taxon>
        <taxon>Sporadotrichida</taxon>
        <taxon>Halteriidae</taxon>
        <taxon>Halteria</taxon>
    </lineage>
</organism>
<protein>
    <submittedName>
        <fullName evidence="2">Uncharacterized protein</fullName>
    </submittedName>
</protein>
<proteinExistence type="predicted"/>
<evidence type="ECO:0000256" key="1">
    <source>
        <dbReference type="SAM" id="MobiDB-lite"/>
    </source>
</evidence>
<dbReference type="AlphaFoldDB" id="A0A8J8T1X5"/>
<sequence>MMKAGDSFDKHKFQQQLQHLTKGQSRQNTCLDELLSRLDSRPSKDESLTATTFYTTAQQDSPLKKRRKTPVIVKRASTQIPMSNSHHAPPPQQPSETSTISKNNGLSQTSHLCKIDPDLTVSIFEQLSSQSPKNRKTISQELNPLSRNSMIRVRNTTKTTKRRLTILPRLSKADKYFIPQIYIPNVKMIEESRRGSVAEQNIHIDNQQPSERRTDTISSTIEISRNSSQRLKCQQQDLSHNNILDPNQELTQSTFLKKLIGKKNQLTQPISHSEPDYGEIPEGVLPGPKAMLFRNRYLQKLQGVSRATTAAFEDPNRTHRRQHNMAYLNQTKEIQQNSPDQKQIISQLITYRKDIQELSSQKSIHNRESFGCLEPSQEQERYLNLQTLEFVKCREDGRSLFDQRTELQKSIAQSTPCFSHPK</sequence>
<feature type="compositionally biased region" description="Basic and acidic residues" evidence="1">
    <location>
        <begin position="34"/>
        <end position="47"/>
    </location>
</feature>
<feature type="compositionally biased region" description="Polar residues" evidence="1">
    <location>
        <begin position="94"/>
        <end position="109"/>
    </location>
</feature>
<feature type="region of interest" description="Disordered" evidence="1">
    <location>
        <begin position="1"/>
        <end position="109"/>
    </location>
</feature>
<dbReference type="Proteomes" id="UP000785679">
    <property type="component" value="Unassembled WGS sequence"/>
</dbReference>
<accession>A0A8J8T1X5</accession>
<comment type="caution">
    <text evidence="2">The sequence shown here is derived from an EMBL/GenBank/DDBJ whole genome shotgun (WGS) entry which is preliminary data.</text>
</comment>